<evidence type="ECO:0000313" key="4">
    <source>
        <dbReference type="Proteomes" id="UP001183648"/>
    </source>
</evidence>
<dbReference type="EMBL" id="JAVDYG010000001">
    <property type="protein sequence ID" value="MDR7360969.1"/>
    <property type="molecule type" value="Genomic_DNA"/>
</dbReference>
<accession>A0ABU2BQS4</accession>
<feature type="region of interest" description="Disordered" evidence="1">
    <location>
        <begin position="103"/>
        <end position="123"/>
    </location>
</feature>
<evidence type="ECO:0008006" key="5">
    <source>
        <dbReference type="Google" id="ProtNLM"/>
    </source>
</evidence>
<dbReference type="RefSeq" id="WP_310298239.1">
    <property type="nucleotide sequence ID" value="NZ_BAAAPS010000002.1"/>
</dbReference>
<gene>
    <name evidence="3" type="ORF">J2S63_000522</name>
</gene>
<keyword evidence="4" id="KW-1185">Reference proteome</keyword>
<sequence>MDSVSWVALGSALTLAGLLVSVLVWSRRGAGPGLRAVAWSLLPLAAALTGILRLAGDVVDAVGRWAVRLVLSPVVWLGVVVAGLAVVLWLVGTVVSARTQPKAVGSAPARPRGQAPVASGRGGVVEDQDDIEAILRKHGIR</sequence>
<evidence type="ECO:0000313" key="3">
    <source>
        <dbReference type="EMBL" id="MDR7360969.1"/>
    </source>
</evidence>
<name>A0ABU2BQS4_9ACTN</name>
<reference evidence="3 4" key="1">
    <citation type="submission" date="2023-07" db="EMBL/GenBank/DDBJ databases">
        <title>Sequencing the genomes of 1000 actinobacteria strains.</title>
        <authorList>
            <person name="Klenk H.-P."/>
        </authorList>
    </citation>
    <scope>NUCLEOTIDE SEQUENCE [LARGE SCALE GENOMIC DNA]</scope>
    <source>
        <strain evidence="3 4">DSM 19426</strain>
    </source>
</reference>
<evidence type="ECO:0000256" key="2">
    <source>
        <dbReference type="SAM" id="Phobius"/>
    </source>
</evidence>
<feature type="transmembrane region" description="Helical" evidence="2">
    <location>
        <begin position="6"/>
        <end position="25"/>
    </location>
</feature>
<evidence type="ECO:0000256" key="1">
    <source>
        <dbReference type="SAM" id="MobiDB-lite"/>
    </source>
</evidence>
<feature type="transmembrane region" description="Helical" evidence="2">
    <location>
        <begin position="75"/>
        <end position="95"/>
    </location>
</feature>
<feature type="transmembrane region" description="Helical" evidence="2">
    <location>
        <begin position="37"/>
        <end position="55"/>
    </location>
</feature>
<keyword evidence="2" id="KW-0812">Transmembrane</keyword>
<keyword evidence="2" id="KW-0472">Membrane</keyword>
<keyword evidence="2" id="KW-1133">Transmembrane helix</keyword>
<dbReference type="Proteomes" id="UP001183648">
    <property type="component" value="Unassembled WGS sequence"/>
</dbReference>
<organism evidence="3 4">
    <name type="scientific">Nocardioides marmoribigeumensis</name>
    <dbReference type="NCBI Taxonomy" id="433649"/>
    <lineage>
        <taxon>Bacteria</taxon>
        <taxon>Bacillati</taxon>
        <taxon>Actinomycetota</taxon>
        <taxon>Actinomycetes</taxon>
        <taxon>Propionibacteriales</taxon>
        <taxon>Nocardioidaceae</taxon>
        <taxon>Nocardioides</taxon>
    </lineage>
</organism>
<protein>
    <recommendedName>
        <fullName evidence="5">Cellulose synthase</fullName>
    </recommendedName>
</protein>
<proteinExistence type="predicted"/>
<comment type="caution">
    <text evidence="3">The sequence shown here is derived from an EMBL/GenBank/DDBJ whole genome shotgun (WGS) entry which is preliminary data.</text>
</comment>